<sequence>MDHHRSKYYVSIHSGEIMGELLQDPDASSYEFEIEASEEEVQKLNNLIGNSSVEDMETFWDAHIPYLSPDENRENEGYDRTLRQLYEMVYQLGTPKTKREMEALGLLDRDGNIERE</sequence>
<evidence type="ECO:0000313" key="2">
    <source>
        <dbReference type="EMBL" id="MDR6226768.1"/>
    </source>
</evidence>
<feature type="coiled-coil region" evidence="1">
    <location>
        <begin position="27"/>
        <end position="54"/>
    </location>
</feature>
<gene>
    <name evidence="2" type="ORF">JOE21_002778</name>
</gene>
<name>A0ABU1IPS1_9BACL</name>
<reference evidence="2 3" key="1">
    <citation type="submission" date="2023-07" db="EMBL/GenBank/DDBJ databases">
        <title>Genomic Encyclopedia of Type Strains, Phase IV (KMG-IV): sequencing the most valuable type-strain genomes for metagenomic binning, comparative biology and taxonomic classification.</title>
        <authorList>
            <person name="Goeker M."/>
        </authorList>
    </citation>
    <scope>NUCLEOTIDE SEQUENCE [LARGE SCALE GENOMIC DNA]</scope>
    <source>
        <strain evidence="2 3">DSM 45903</strain>
    </source>
</reference>
<protein>
    <recommendedName>
        <fullName evidence="4">Hydrolase</fullName>
    </recommendedName>
</protein>
<organism evidence="2 3">
    <name type="scientific">Desmospora profundinema</name>
    <dbReference type="NCBI Taxonomy" id="1571184"/>
    <lineage>
        <taxon>Bacteria</taxon>
        <taxon>Bacillati</taxon>
        <taxon>Bacillota</taxon>
        <taxon>Bacilli</taxon>
        <taxon>Bacillales</taxon>
        <taxon>Thermoactinomycetaceae</taxon>
        <taxon>Desmospora</taxon>
    </lineage>
</organism>
<accession>A0ABU1IPS1</accession>
<comment type="caution">
    <text evidence="2">The sequence shown here is derived from an EMBL/GenBank/DDBJ whole genome shotgun (WGS) entry which is preliminary data.</text>
</comment>
<keyword evidence="3" id="KW-1185">Reference proteome</keyword>
<evidence type="ECO:0008006" key="4">
    <source>
        <dbReference type="Google" id="ProtNLM"/>
    </source>
</evidence>
<evidence type="ECO:0000313" key="3">
    <source>
        <dbReference type="Proteomes" id="UP001185012"/>
    </source>
</evidence>
<proteinExistence type="predicted"/>
<dbReference type="EMBL" id="JAVDQG010000006">
    <property type="protein sequence ID" value="MDR6226768.1"/>
    <property type="molecule type" value="Genomic_DNA"/>
</dbReference>
<keyword evidence="1" id="KW-0175">Coiled coil</keyword>
<evidence type="ECO:0000256" key="1">
    <source>
        <dbReference type="SAM" id="Coils"/>
    </source>
</evidence>
<dbReference type="RefSeq" id="WP_309867121.1">
    <property type="nucleotide sequence ID" value="NZ_JAVDQG010000006.1"/>
</dbReference>
<dbReference type="Proteomes" id="UP001185012">
    <property type="component" value="Unassembled WGS sequence"/>
</dbReference>